<dbReference type="SUPFAM" id="SSF53822">
    <property type="entry name" value="Periplasmic binding protein-like I"/>
    <property type="match status" value="1"/>
</dbReference>
<dbReference type="EMBL" id="JACOPR010000009">
    <property type="protein sequence ID" value="MBC5731717.1"/>
    <property type="molecule type" value="Genomic_DNA"/>
</dbReference>
<evidence type="ECO:0000256" key="3">
    <source>
        <dbReference type="ARBA" id="ARBA00022729"/>
    </source>
</evidence>
<accession>A0ABR7HW69</accession>
<organism evidence="7 8">
    <name type="scientific">Pseudoflavonifractor hominis</name>
    <dbReference type="NCBI Taxonomy" id="2763059"/>
    <lineage>
        <taxon>Bacteria</taxon>
        <taxon>Bacillati</taxon>
        <taxon>Bacillota</taxon>
        <taxon>Clostridia</taxon>
        <taxon>Eubacteriales</taxon>
        <taxon>Oscillospiraceae</taxon>
        <taxon>Pseudoflavonifractor</taxon>
    </lineage>
</organism>
<evidence type="ECO:0000259" key="6">
    <source>
        <dbReference type="Pfam" id="PF13407"/>
    </source>
</evidence>
<name>A0ABR7HW69_9FIRM</name>
<proteinExistence type="inferred from homology"/>
<dbReference type="InterPro" id="IPR028082">
    <property type="entry name" value="Peripla_BP_I"/>
</dbReference>
<feature type="signal peptide" evidence="5">
    <location>
        <begin position="1"/>
        <end position="18"/>
    </location>
</feature>
<dbReference type="Gene3D" id="3.40.50.2300">
    <property type="match status" value="2"/>
</dbReference>
<dbReference type="CDD" id="cd06320">
    <property type="entry name" value="PBP1_allose_binding"/>
    <property type="match status" value="1"/>
</dbReference>
<evidence type="ECO:0000313" key="8">
    <source>
        <dbReference type="Proteomes" id="UP000660021"/>
    </source>
</evidence>
<gene>
    <name evidence="7" type="ORF">H8S34_12895</name>
</gene>
<dbReference type="Pfam" id="PF13407">
    <property type="entry name" value="Peripla_BP_4"/>
    <property type="match status" value="1"/>
</dbReference>
<dbReference type="InterPro" id="IPR025997">
    <property type="entry name" value="SBP_2_dom"/>
</dbReference>
<reference evidence="7 8" key="1">
    <citation type="submission" date="2020-08" db="EMBL/GenBank/DDBJ databases">
        <title>Genome public.</title>
        <authorList>
            <person name="Liu C."/>
            <person name="Sun Q."/>
        </authorList>
    </citation>
    <scope>NUCLEOTIDE SEQUENCE [LARGE SCALE GENOMIC DNA]</scope>
    <source>
        <strain evidence="7 8">New-38</strain>
    </source>
</reference>
<evidence type="ECO:0000256" key="5">
    <source>
        <dbReference type="SAM" id="SignalP"/>
    </source>
</evidence>
<comment type="similarity">
    <text evidence="2">Belongs to the bacterial solute-binding protein 2 family.</text>
</comment>
<feature type="chain" id="PRO_5047130330" evidence="5">
    <location>
        <begin position="19"/>
        <end position="371"/>
    </location>
</feature>
<evidence type="ECO:0000313" key="7">
    <source>
        <dbReference type="EMBL" id="MBC5731717.1"/>
    </source>
</evidence>
<feature type="region of interest" description="Disordered" evidence="4">
    <location>
        <begin position="25"/>
        <end position="54"/>
    </location>
</feature>
<evidence type="ECO:0000256" key="2">
    <source>
        <dbReference type="ARBA" id="ARBA00007639"/>
    </source>
</evidence>
<dbReference type="PROSITE" id="PS51257">
    <property type="entry name" value="PROKAR_LIPOPROTEIN"/>
    <property type="match status" value="1"/>
</dbReference>
<dbReference type="Proteomes" id="UP000660021">
    <property type="component" value="Unassembled WGS sequence"/>
</dbReference>
<keyword evidence="8" id="KW-1185">Reference proteome</keyword>
<keyword evidence="3 5" id="KW-0732">Signal</keyword>
<evidence type="ECO:0000256" key="1">
    <source>
        <dbReference type="ARBA" id="ARBA00004196"/>
    </source>
</evidence>
<dbReference type="PANTHER" id="PTHR46847">
    <property type="entry name" value="D-ALLOSE-BINDING PERIPLASMIC PROTEIN-RELATED"/>
    <property type="match status" value="1"/>
</dbReference>
<comment type="subcellular location">
    <subcellularLocation>
        <location evidence="1">Cell envelope</location>
    </subcellularLocation>
</comment>
<evidence type="ECO:0000256" key="4">
    <source>
        <dbReference type="SAM" id="MobiDB-lite"/>
    </source>
</evidence>
<dbReference type="PANTHER" id="PTHR46847:SF1">
    <property type="entry name" value="D-ALLOSE-BINDING PERIPLASMIC PROTEIN-RELATED"/>
    <property type="match status" value="1"/>
</dbReference>
<comment type="caution">
    <text evidence="7">The sequence shown here is derived from an EMBL/GenBank/DDBJ whole genome shotgun (WGS) entry which is preliminary data.</text>
</comment>
<sequence>MKKWYSLLLAAAMLFSLAACGSSANVEGTPAPQESTPVVSATPAPEGEGADSGLSPTVQQLYQEFDAAMEAQIGTMPEQFGDIKVGAVVISLTNPFWVNMKNYYEAAGEEMGIDIDVQTGTTEGDTASQLDVLMTMADMDYDVIIVSPIDGTNLIPGIVKCNENGVKVINLGPGVDVDALEEAGGHLDATITVAFTEQGETVANDMISRLPDGGQVAILAGLAGAGQSEGRTSGAKSVFEATDNIDLVAVQNCDWDATLAYDATKALITEYPDLKGIFCCNDTMALAAVEALTAEGKEGVLVYGVDFTDDARAAISAGTMTGSMSYSSERYTKAALQMAVMLNEGETFENNIYLPLTLVTVDNVNDLEGWK</sequence>
<feature type="compositionally biased region" description="Polar residues" evidence="4">
    <location>
        <begin position="25"/>
        <end position="39"/>
    </location>
</feature>
<feature type="domain" description="Periplasmic binding protein" evidence="6">
    <location>
        <begin position="86"/>
        <end position="346"/>
    </location>
</feature>
<protein>
    <submittedName>
        <fullName evidence="7">Substrate-binding domain-containing protein</fullName>
    </submittedName>
</protein>